<dbReference type="AlphaFoldDB" id="A0A157SX10"/>
<dbReference type="PANTHER" id="PTHR40267">
    <property type="entry name" value="BLR3294 PROTEIN"/>
    <property type="match status" value="1"/>
</dbReference>
<dbReference type="EC" id="4.1.1.76" evidence="1"/>
<dbReference type="PIRSF" id="PIRSF015736">
    <property type="entry name" value="MI"/>
    <property type="match status" value="1"/>
</dbReference>
<dbReference type="GO" id="GO:0047436">
    <property type="term" value="F:arylmalonate decarboxylase activity"/>
    <property type="evidence" value="ECO:0007669"/>
    <property type="project" value="UniProtKB-EC"/>
</dbReference>
<dbReference type="Pfam" id="PF17645">
    <property type="entry name" value="Amdase"/>
    <property type="match status" value="1"/>
</dbReference>
<evidence type="ECO:0000313" key="1">
    <source>
        <dbReference type="EMBL" id="SAI74486.1"/>
    </source>
</evidence>
<name>A0A157SX10_9BORD</name>
<accession>A0A157SX10</accession>
<dbReference type="InterPro" id="IPR053714">
    <property type="entry name" value="Iso_Racemase_Enz_sf"/>
</dbReference>
<protein>
    <submittedName>
        <fullName evidence="1">Decarboxylase</fullName>
        <ecNumber evidence="1">4.1.1.76</ecNumber>
    </submittedName>
</protein>
<dbReference type="Gene3D" id="3.40.50.12500">
    <property type="match status" value="1"/>
</dbReference>
<gene>
    <name evidence="1" type="ORF">SAMEA3906486_05201</name>
</gene>
<proteinExistence type="predicted"/>
<keyword evidence="2" id="KW-1185">Reference proteome</keyword>
<keyword evidence="1" id="KW-0456">Lyase</keyword>
<dbReference type="PANTHER" id="PTHR40267:SF1">
    <property type="entry name" value="BLR3294 PROTEIN"/>
    <property type="match status" value="1"/>
</dbReference>
<dbReference type="InterPro" id="IPR026286">
    <property type="entry name" value="MaiA/AMDase"/>
</dbReference>
<evidence type="ECO:0000313" key="2">
    <source>
        <dbReference type="Proteomes" id="UP000076848"/>
    </source>
</evidence>
<dbReference type="EMBL" id="FKIF01000010">
    <property type="protein sequence ID" value="SAI74486.1"/>
    <property type="molecule type" value="Genomic_DNA"/>
</dbReference>
<sequence>MYGWRAKIGFMVPPGAPTVEVEMPRLAPPGVSVHFTRMDASEGVGTQWGQEERNRRQAASVDECARLLAMVRPAVIVMAHTATSYTIGAEREAEITARVEKATGCRFITAFGSSLAALRELGVKRIGLATPYSEEITLVGKAHLERHGITVVRYAHLQDCPNVYDETPERAYTVARRADGEDVDAIFLSGVGMPTLPAIQQLEDDLKKPVVSAAGCMMWNALRTAGVDYRQPGYGRLFAR</sequence>
<reference evidence="1 2" key="1">
    <citation type="submission" date="2016-04" db="EMBL/GenBank/DDBJ databases">
        <authorList>
            <consortium name="Pathogen Informatics"/>
        </authorList>
    </citation>
    <scope>NUCLEOTIDE SEQUENCE [LARGE SCALE GENOMIC DNA]</scope>
    <source>
        <strain evidence="1 2">H050680373</strain>
    </source>
</reference>
<dbReference type="STRING" id="288768.SAMEA3906486_05201"/>
<organism evidence="1 2">
    <name type="scientific">Bordetella ansorpii</name>
    <dbReference type="NCBI Taxonomy" id="288768"/>
    <lineage>
        <taxon>Bacteria</taxon>
        <taxon>Pseudomonadati</taxon>
        <taxon>Pseudomonadota</taxon>
        <taxon>Betaproteobacteria</taxon>
        <taxon>Burkholderiales</taxon>
        <taxon>Alcaligenaceae</taxon>
        <taxon>Bordetella</taxon>
    </lineage>
</organism>
<dbReference type="Proteomes" id="UP000076848">
    <property type="component" value="Unassembled WGS sequence"/>
</dbReference>